<evidence type="ECO:0000256" key="2">
    <source>
        <dbReference type="SAM" id="MobiDB-lite"/>
    </source>
</evidence>
<dbReference type="PROSITE" id="PS50072">
    <property type="entry name" value="CSA_PPIASE_2"/>
    <property type="match status" value="1"/>
</dbReference>
<dbReference type="SUPFAM" id="SSF50891">
    <property type="entry name" value="Cyclophilin-like"/>
    <property type="match status" value="1"/>
</dbReference>
<keyword evidence="1" id="KW-0697">Rotamase</keyword>
<comment type="catalytic activity">
    <reaction evidence="1">
        <text>[protein]-peptidylproline (omega=180) = [protein]-peptidylproline (omega=0)</text>
        <dbReference type="Rhea" id="RHEA:16237"/>
        <dbReference type="Rhea" id="RHEA-COMP:10747"/>
        <dbReference type="Rhea" id="RHEA-COMP:10748"/>
        <dbReference type="ChEBI" id="CHEBI:83833"/>
        <dbReference type="ChEBI" id="CHEBI:83834"/>
        <dbReference type="EC" id="5.2.1.8"/>
    </reaction>
</comment>
<dbReference type="InParanoid" id="C5K6P0"/>
<dbReference type="PRINTS" id="PR00153">
    <property type="entry name" value="CSAPPISMRASE"/>
</dbReference>
<evidence type="ECO:0000313" key="4">
    <source>
        <dbReference type="EMBL" id="EER19960.1"/>
    </source>
</evidence>
<feature type="compositionally biased region" description="Low complexity" evidence="2">
    <location>
        <begin position="7"/>
        <end position="19"/>
    </location>
</feature>
<name>C5K6P0_PERM5</name>
<evidence type="ECO:0000259" key="3">
    <source>
        <dbReference type="PROSITE" id="PS50072"/>
    </source>
</evidence>
<dbReference type="OrthoDB" id="442474at2759"/>
<comment type="similarity">
    <text evidence="1">Belongs to the cyclophilin-type PPIase family.</text>
</comment>
<dbReference type="InterPro" id="IPR044666">
    <property type="entry name" value="Cyclophilin_A-like"/>
</dbReference>
<reference evidence="4 5" key="1">
    <citation type="submission" date="2008-07" db="EMBL/GenBank/DDBJ databases">
        <authorList>
            <person name="El-Sayed N."/>
            <person name="Caler E."/>
            <person name="Inman J."/>
            <person name="Amedeo P."/>
            <person name="Hass B."/>
            <person name="Wortman J."/>
        </authorList>
    </citation>
    <scope>NUCLEOTIDE SEQUENCE [LARGE SCALE GENOMIC DNA]</scope>
    <source>
        <strain evidence="5">ATCC 50983 / TXsc</strain>
    </source>
</reference>
<evidence type="ECO:0000256" key="1">
    <source>
        <dbReference type="RuleBase" id="RU363019"/>
    </source>
</evidence>
<dbReference type="RefSeq" id="XP_002788164.1">
    <property type="nucleotide sequence ID" value="XM_002788118.1"/>
</dbReference>
<feature type="region of interest" description="Disordered" evidence="2">
    <location>
        <begin position="93"/>
        <end position="120"/>
    </location>
</feature>
<dbReference type="EMBL" id="GG670888">
    <property type="protein sequence ID" value="EER19960.1"/>
    <property type="molecule type" value="Genomic_DNA"/>
</dbReference>
<sequence>MPRRSSARSSGPRRSPSPSSGGGWFNRRPAAPPQPRRAAAPPAPHHAPPPAQGGGGGMMGGIAGSMMSGMATGAGFSMANRAVDAVIGPRQTEVVHRHEGDPIPPPPPQQQQQVSQNSSNVCQVQQDQLTQCMDQAVEASHCQVVKGSLCQTGDPDPFMTAIGGSTTARGGESIYGAPFRDEICSHLSHDRKGVVSMANTGFNTNCSQFFITLNRQDHLDGRHTIFGSVLSDIEAVKCRKECPCKPVKIFTATIDVDPWEDQPLPAGCKIPDRPLIARDVPPRDCMLM</sequence>
<feature type="compositionally biased region" description="Low complexity" evidence="2">
    <location>
        <begin position="110"/>
        <end position="120"/>
    </location>
</feature>
<evidence type="ECO:0000313" key="5">
    <source>
        <dbReference type="Proteomes" id="UP000007800"/>
    </source>
</evidence>
<comment type="function">
    <text evidence="1">PPIases accelerate the folding of proteins. It catalyzes the cis-trans isomerization of proline imidic peptide bonds in oligopeptides.</text>
</comment>
<accession>C5K6P0</accession>
<dbReference type="Pfam" id="PF00160">
    <property type="entry name" value="Pro_isomerase"/>
    <property type="match status" value="1"/>
</dbReference>
<organism evidence="5">
    <name type="scientific">Perkinsus marinus (strain ATCC 50983 / TXsc)</name>
    <dbReference type="NCBI Taxonomy" id="423536"/>
    <lineage>
        <taxon>Eukaryota</taxon>
        <taxon>Sar</taxon>
        <taxon>Alveolata</taxon>
        <taxon>Perkinsozoa</taxon>
        <taxon>Perkinsea</taxon>
        <taxon>Perkinsida</taxon>
        <taxon>Perkinsidae</taxon>
        <taxon>Perkinsus</taxon>
    </lineage>
</organism>
<dbReference type="GO" id="GO:0003755">
    <property type="term" value="F:peptidyl-prolyl cis-trans isomerase activity"/>
    <property type="evidence" value="ECO:0007669"/>
    <property type="project" value="UniProtKB-UniRule"/>
</dbReference>
<protein>
    <recommendedName>
        <fullName evidence="1">Peptidyl-prolyl cis-trans isomerase</fullName>
        <shortName evidence="1">PPIase</shortName>
        <ecNumber evidence="1">5.2.1.8</ecNumber>
    </recommendedName>
</protein>
<dbReference type="Proteomes" id="UP000007800">
    <property type="component" value="Unassembled WGS sequence"/>
</dbReference>
<dbReference type="GeneID" id="9058624"/>
<keyword evidence="5" id="KW-1185">Reference proteome</keyword>
<proteinExistence type="inferred from homology"/>
<dbReference type="GO" id="GO:0071013">
    <property type="term" value="C:catalytic step 2 spliceosome"/>
    <property type="evidence" value="ECO:0007669"/>
    <property type="project" value="TreeGrafter"/>
</dbReference>
<dbReference type="AlphaFoldDB" id="C5K6P0"/>
<dbReference type="InterPro" id="IPR029000">
    <property type="entry name" value="Cyclophilin-like_dom_sf"/>
</dbReference>
<dbReference type="Gene3D" id="2.40.100.10">
    <property type="entry name" value="Cyclophilin-like"/>
    <property type="match status" value="1"/>
</dbReference>
<dbReference type="EC" id="5.2.1.8" evidence="1"/>
<feature type="domain" description="PPIase cyclophilin-type" evidence="3">
    <location>
        <begin position="143"/>
        <end position="237"/>
    </location>
</feature>
<dbReference type="PANTHER" id="PTHR45625:SF12">
    <property type="entry name" value="PEPTIDYL-PROLYL CIS-TRANS ISOMERASE"/>
    <property type="match status" value="1"/>
</dbReference>
<feature type="compositionally biased region" description="Pro residues" evidence="2">
    <location>
        <begin position="30"/>
        <end position="51"/>
    </location>
</feature>
<dbReference type="PANTHER" id="PTHR45625">
    <property type="entry name" value="PEPTIDYL-PROLYL CIS-TRANS ISOMERASE-RELATED"/>
    <property type="match status" value="1"/>
</dbReference>
<dbReference type="InterPro" id="IPR002130">
    <property type="entry name" value="Cyclophilin-type_PPIase_dom"/>
</dbReference>
<gene>
    <name evidence="4" type="ORF">Pmar_PMAR006856</name>
</gene>
<feature type="region of interest" description="Disordered" evidence="2">
    <location>
        <begin position="1"/>
        <end position="60"/>
    </location>
</feature>
<keyword evidence="1" id="KW-0413">Isomerase</keyword>